<proteinExistence type="predicted"/>
<evidence type="ECO:0000256" key="1">
    <source>
        <dbReference type="SAM" id="MobiDB-lite"/>
    </source>
</evidence>
<feature type="compositionally biased region" description="Basic and acidic residues" evidence="1">
    <location>
        <begin position="579"/>
        <end position="593"/>
    </location>
</feature>
<dbReference type="EMBL" id="CP036271">
    <property type="protein sequence ID" value="QDT52923.1"/>
    <property type="molecule type" value="Genomic_DNA"/>
</dbReference>
<feature type="compositionally biased region" description="Basic and acidic residues" evidence="1">
    <location>
        <begin position="524"/>
        <end position="546"/>
    </location>
</feature>
<evidence type="ECO:0000313" key="3">
    <source>
        <dbReference type="EMBL" id="QDT52923.1"/>
    </source>
</evidence>
<evidence type="ECO:0000256" key="2">
    <source>
        <dbReference type="SAM" id="SignalP"/>
    </source>
</evidence>
<name>A0A517S9X8_9PLAN</name>
<keyword evidence="4" id="KW-1185">Reference proteome</keyword>
<feature type="compositionally biased region" description="Basic and acidic residues" evidence="1">
    <location>
        <begin position="451"/>
        <end position="489"/>
    </location>
</feature>
<accession>A0A517S9X8</accession>
<feature type="compositionally biased region" description="Basic and acidic residues" evidence="1">
    <location>
        <begin position="636"/>
        <end position="679"/>
    </location>
</feature>
<feature type="compositionally biased region" description="Basic and acidic residues" evidence="1">
    <location>
        <begin position="734"/>
        <end position="752"/>
    </location>
</feature>
<gene>
    <name evidence="3" type="ORF">Pan44_09360</name>
</gene>
<feature type="compositionally biased region" description="Polar residues" evidence="1">
    <location>
        <begin position="760"/>
        <end position="772"/>
    </location>
</feature>
<dbReference type="KEGG" id="ccos:Pan44_09360"/>
<feature type="region of interest" description="Disordered" evidence="1">
    <location>
        <begin position="407"/>
        <end position="837"/>
    </location>
</feature>
<feature type="compositionally biased region" description="Basic and acidic residues" evidence="1">
    <location>
        <begin position="606"/>
        <end position="619"/>
    </location>
</feature>
<feature type="compositionally biased region" description="Basic and acidic residues" evidence="1">
    <location>
        <begin position="503"/>
        <end position="514"/>
    </location>
</feature>
<organism evidence="3 4">
    <name type="scientific">Caulifigura coniformis</name>
    <dbReference type="NCBI Taxonomy" id="2527983"/>
    <lineage>
        <taxon>Bacteria</taxon>
        <taxon>Pseudomonadati</taxon>
        <taxon>Planctomycetota</taxon>
        <taxon>Planctomycetia</taxon>
        <taxon>Planctomycetales</taxon>
        <taxon>Planctomycetaceae</taxon>
        <taxon>Caulifigura</taxon>
    </lineage>
</organism>
<feature type="signal peptide" evidence="2">
    <location>
        <begin position="1"/>
        <end position="22"/>
    </location>
</feature>
<evidence type="ECO:0000313" key="4">
    <source>
        <dbReference type="Proteomes" id="UP000315700"/>
    </source>
</evidence>
<protein>
    <submittedName>
        <fullName evidence="3">Uncharacterized protein</fullName>
    </submittedName>
</protein>
<dbReference type="InParanoid" id="A0A517S9X8"/>
<feature type="compositionally biased region" description="Basic and acidic residues" evidence="1">
    <location>
        <begin position="554"/>
        <end position="569"/>
    </location>
</feature>
<dbReference type="PROSITE" id="PS51257">
    <property type="entry name" value="PROKAR_LIPOPROTEIN"/>
    <property type="match status" value="1"/>
</dbReference>
<reference evidence="3 4" key="1">
    <citation type="submission" date="2019-02" db="EMBL/GenBank/DDBJ databases">
        <title>Deep-cultivation of Planctomycetes and their phenomic and genomic characterization uncovers novel biology.</title>
        <authorList>
            <person name="Wiegand S."/>
            <person name="Jogler M."/>
            <person name="Boedeker C."/>
            <person name="Pinto D."/>
            <person name="Vollmers J."/>
            <person name="Rivas-Marin E."/>
            <person name="Kohn T."/>
            <person name="Peeters S.H."/>
            <person name="Heuer A."/>
            <person name="Rast P."/>
            <person name="Oberbeckmann S."/>
            <person name="Bunk B."/>
            <person name="Jeske O."/>
            <person name="Meyerdierks A."/>
            <person name="Storesund J.E."/>
            <person name="Kallscheuer N."/>
            <person name="Luecker S."/>
            <person name="Lage O.M."/>
            <person name="Pohl T."/>
            <person name="Merkel B.J."/>
            <person name="Hornburger P."/>
            <person name="Mueller R.-W."/>
            <person name="Bruemmer F."/>
            <person name="Labrenz M."/>
            <person name="Spormann A.M."/>
            <person name="Op den Camp H."/>
            <person name="Overmann J."/>
            <person name="Amann R."/>
            <person name="Jetten M.S.M."/>
            <person name="Mascher T."/>
            <person name="Medema M.H."/>
            <person name="Devos D.P."/>
            <person name="Kaster A.-K."/>
            <person name="Ovreas L."/>
            <person name="Rohde M."/>
            <person name="Galperin M.Y."/>
            <person name="Jogler C."/>
        </authorList>
    </citation>
    <scope>NUCLEOTIDE SEQUENCE [LARGE SCALE GENOMIC DNA]</scope>
    <source>
        <strain evidence="3 4">Pan44</strain>
    </source>
</reference>
<dbReference type="AlphaFoldDB" id="A0A517S9X8"/>
<dbReference type="RefSeq" id="WP_197453847.1">
    <property type="nucleotide sequence ID" value="NZ_CP036271.1"/>
</dbReference>
<dbReference type="Proteomes" id="UP000315700">
    <property type="component" value="Chromosome"/>
</dbReference>
<sequence precursor="true">MTVCRIVVSLLLPAAVAGGACAVLSAQPPLPSLPASAPAAEEFEVYTRGALHEAFATPASNDVVVPPMVAKAPPELIEELPPEQQPEGDNVTWISGYWSWDEELEDYIWISGLWRDVPPGRQWVPGYWAQTPDGYQWVAGMWVDNGSSTLVYLPTPPASVERGPSIEAPGPDYFYVPGCYEYRDARYLWRTGYWAPRQRDWIWVPAHYVHTPYGCCFVAGHWDYALIDRGLCYAPVRFHHHHVRPVVAYRPAIVIDTWGDSLAMHLWVDQRRGCFTYGNYYETRHAHYVPWYEHRGRWGGRDPLFTYYEWRNGPDYRHRLSGWHDHFVSHRDWRPPATYREQARYVETRRASNVNINLRVAVDITKINRDRDGDRDRSIQLPVNLKTVSRDDEHRYREQSKGWIAASQQRRQFEANAEARGDRPGRPGEQPGKGQPPRQLKLEMPKTVAAVERKEVQRPETPDKLKNVTPDKPRGEVARVPSHARERKPVAAGTEQGAGREAGAGKDERADVRPSADLPPPPPGRDRDAQSASKEDRKKDPKEVRDAFGLGDDGPGRGDREKGRGEMPDRNPPAGRAQTDGEKPGRTPAKESPSKASPADGLPVPRRVEPREGAPRPDAARSGADGGKPAGNPNRPEMRRSEDAPSGSKPERPESRPEKGDRPQKSDEPDAGKRPEPGTRPRPGSEPSEKAPARTMAPRPERSEGAAGRSSTESRRMENASPRPGAPETSTRPGTDRRPQRTETPTEPRRTENTPAGNPPSGNRPQAGSTSPRESRRGGQTRPNTPSAKPGDARSERSKATAPDRSKGTKPSDEKRRDRDKEKDQEKDKEKETPKAP</sequence>
<keyword evidence="2" id="KW-0732">Signal</keyword>
<feature type="compositionally biased region" description="Basic and acidic residues" evidence="1">
    <location>
        <begin position="791"/>
        <end position="837"/>
    </location>
</feature>
<feature type="compositionally biased region" description="Basic and acidic residues" evidence="1">
    <location>
        <begin position="411"/>
        <end position="426"/>
    </location>
</feature>
<feature type="chain" id="PRO_5021803074" evidence="2">
    <location>
        <begin position="23"/>
        <end position="837"/>
    </location>
</feature>